<dbReference type="SUPFAM" id="SSF55347">
    <property type="entry name" value="Glyceraldehyde-3-phosphate dehydrogenase-like, C-terminal domain"/>
    <property type="match status" value="1"/>
</dbReference>
<reference evidence="3" key="3">
    <citation type="submission" date="2022-01" db="EMBL/GenBank/DDBJ databases">
        <title>Collection of gut derived symbiotic bacterial strains cultured from healthy donors.</title>
        <authorList>
            <person name="Lin H."/>
            <person name="Kohout C."/>
            <person name="Waligurski E."/>
            <person name="Pamer E.G."/>
        </authorList>
    </citation>
    <scope>NUCLEOTIDE SEQUENCE</scope>
    <source>
        <strain evidence="3">DFI.6.55</strain>
    </source>
</reference>
<evidence type="ECO:0000259" key="2">
    <source>
        <dbReference type="Pfam" id="PF22725"/>
    </source>
</evidence>
<evidence type="ECO:0000313" key="4">
    <source>
        <dbReference type="EMBL" id="NSJ47839.1"/>
    </source>
</evidence>
<proteinExistence type="predicted"/>
<dbReference type="RefSeq" id="WP_165641263.1">
    <property type="nucleotide sequence ID" value="NZ_BAABZL010000001.1"/>
</dbReference>
<dbReference type="GeneID" id="97208856"/>
<comment type="caution">
    <text evidence="3">The sequence shown here is derived from an EMBL/GenBank/DDBJ whole genome shotgun (WGS) entry which is preliminary data.</text>
</comment>
<feature type="domain" description="Gfo/Idh/MocA-like oxidoreductase N-terminal" evidence="1">
    <location>
        <begin position="1"/>
        <end position="118"/>
    </location>
</feature>
<gene>
    <name evidence="4" type="ORF">G5B36_03895</name>
    <name evidence="3" type="ORF">L0N08_18685</name>
</gene>
<evidence type="ECO:0000313" key="3">
    <source>
        <dbReference type="EMBL" id="MCG4747457.1"/>
    </source>
</evidence>
<dbReference type="Gene3D" id="3.30.360.10">
    <property type="entry name" value="Dihydrodipicolinate Reductase, domain 2"/>
    <property type="match status" value="1"/>
</dbReference>
<keyword evidence="5" id="KW-1185">Reference proteome</keyword>
<protein>
    <submittedName>
        <fullName evidence="3">Gfo/Idh/MocA family oxidoreductase</fullName>
    </submittedName>
</protein>
<dbReference type="Proteomes" id="UP001299608">
    <property type="component" value="Unassembled WGS sequence"/>
</dbReference>
<dbReference type="Pfam" id="PF22725">
    <property type="entry name" value="GFO_IDH_MocA_C3"/>
    <property type="match status" value="1"/>
</dbReference>
<dbReference type="InterPro" id="IPR051450">
    <property type="entry name" value="Gfo/Idh/MocA_Oxidoreductases"/>
</dbReference>
<evidence type="ECO:0000313" key="6">
    <source>
        <dbReference type="Proteomes" id="UP001299608"/>
    </source>
</evidence>
<evidence type="ECO:0000313" key="5">
    <source>
        <dbReference type="Proteomes" id="UP000669239"/>
    </source>
</evidence>
<reference evidence="4 5" key="1">
    <citation type="journal article" date="2020" name="Cell Host Microbe">
        <title>Functional and Genomic Variation between Human-Derived Isolates of Lachnospiraceae Reveals Inter- and Intra-Species Diversity.</title>
        <authorList>
            <person name="Sorbara M.T."/>
            <person name="Littmann E.R."/>
            <person name="Fontana E."/>
            <person name="Moody T.U."/>
            <person name="Kohout C.E."/>
            <person name="Gjonbalaj M."/>
            <person name="Eaton V."/>
            <person name="Seok R."/>
            <person name="Leiner I.M."/>
            <person name="Pamer E.G."/>
        </authorList>
    </citation>
    <scope>NUCLEOTIDE SEQUENCE [LARGE SCALE GENOMIC DNA]</scope>
    <source>
        <strain evidence="4 5">MSK.1.17</strain>
    </source>
</reference>
<dbReference type="Gene3D" id="3.40.50.720">
    <property type="entry name" value="NAD(P)-binding Rossmann-like Domain"/>
    <property type="match status" value="1"/>
</dbReference>
<dbReference type="InterPro" id="IPR000683">
    <property type="entry name" value="Gfo/Idh/MocA-like_OxRdtase_N"/>
</dbReference>
<dbReference type="EMBL" id="JAAITT010000004">
    <property type="protein sequence ID" value="NSJ47839.1"/>
    <property type="molecule type" value="Genomic_DNA"/>
</dbReference>
<dbReference type="PANTHER" id="PTHR43377">
    <property type="entry name" value="BILIVERDIN REDUCTASE A"/>
    <property type="match status" value="1"/>
</dbReference>
<dbReference type="EMBL" id="JAKNGE010000024">
    <property type="protein sequence ID" value="MCG4747457.1"/>
    <property type="molecule type" value="Genomic_DNA"/>
</dbReference>
<sequence>MKVAIWGAGKMGQVHGQAYKGMGKDVEIAYIVERDAGKAAEFSGRFQCRAIDDVSGLEGKHIDMIDICLPTYLHREAIEQALDLCDYIFCEKPVCLTRDDYYGLCRIADTKTCHLMVGQVLRFWNGYVRAREMVLNGEIGRPRLITCFRRQKMPSWSKGNWLMDNRQSGGLLMDLCIHDIDYLYWLLGTPEQVSCKIVEREETTLHGILNIVYSDCCANVVGSWGMPEGFHDGGLESMLEIVGDTGMITYSGGDCLELIRGNEKQCISLEHEDGYEEELKYFVECVKCQKEPEQSNLFSVEGTMKILWAAKEAADSRQFISIDARQLCKQ</sequence>
<name>A0AAW5BU98_9FIRM</name>
<dbReference type="Proteomes" id="UP000669239">
    <property type="component" value="Unassembled WGS sequence"/>
</dbReference>
<accession>A0AAW5BU98</accession>
<evidence type="ECO:0000259" key="1">
    <source>
        <dbReference type="Pfam" id="PF01408"/>
    </source>
</evidence>
<dbReference type="InterPro" id="IPR055170">
    <property type="entry name" value="GFO_IDH_MocA-like_dom"/>
</dbReference>
<organism evidence="3 6">
    <name type="scientific">Enterocloster aldenensis</name>
    <dbReference type="NCBI Taxonomy" id="358742"/>
    <lineage>
        <taxon>Bacteria</taxon>
        <taxon>Bacillati</taxon>
        <taxon>Bacillota</taxon>
        <taxon>Clostridia</taxon>
        <taxon>Lachnospirales</taxon>
        <taxon>Lachnospiraceae</taxon>
        <taxon>Enterocloster</taxon>
    </lineage>
</organism>
<feature type="domain" description="GFO/IDH/MocA-like oxidoreductase" evidence="2">
    <location>
        <begin position="127"/>
        <end position="248"/>
    </location>
</feature>
<dbReference type="GO" id="GO:0000166">
    <property type="term" value="F:nucleotide binding"/>
    <property type="evidence" value="ECO:0007669"/>
    <property type="project" value="InterPro"/>
</dbReference>
<dbReference type="PANTHER" id="PTHR43377:SF1">
    <property type="entry name" value="BILIVERDIN REDUCTASE A"/>
    <property type="match status" value="1"/>
</dbReference>
<reference evidence="4" key="2">
    <citation type="submission" date="2020-02" db="EMBL/GenBank/DDBJ databases">
        <authorList>
            <person name="Littmann E."/>
            <person name="Sorbara M."/>
        </authorList>
    </citation>
    <scope>NUCLEOTIDE SEQUENCE</scope>
    <source>
        <strain evidence="4">MSK.1.17</strain>
    </source>
</reference>
<dbReference type="AlphaFoldDB" id="A0AAW5BU98"/>
<dbReference type="InterPro" id="IPR036291">
    <property type="entry name" value="NAD(P)-bd_dom_sf"/>
</dbReference>
<dbReference type="SUPFAM" id="SSF51735">
    <property type="entry name" value="NAD(P)-binding Rossmann-fold domains"/>
    <property type="match status" value="1"/>
</dbReference>
<dbReference type="Pfam" id="PF01408">
    <property type="entry name" value="GFO_IDH_MocA"/>
    <property type="match status" value="1"/>
</dbReference>